<dbReference type="InterPro" id="IPR032312">
    <property type="entry name" value="LacZ_4"/>
</dbReference>
<protein>
    <recommendedName>
        <fullName evidence="5 9">Beta-galactosidase</fullName>
        <ecNumber evidence="4 9">3.2.1.23</ecNumber>
    </recommendedName>
    <alternativeName>
        <fullName evidence="8 9">Lactase</fullName>
    </alternativeName>
</protein>
<evidence type="ECO:0000313" key="12">
    <source>
        <dbReference type="Proteomes" id="UP000010793"/>
    </source>
</evidence>
<comment type="similarity">
    <text evidence="3 9">Belongs to the glycosyl hydrolase 2 family.</text>
</comment>
<dbReference type="PRINTS" id="PR00132">
    <property type="entry name" value="GLHYDRLASE2"/>
</dbReference>
<proteinExistence type="inferred from homology"/>
<dbReference type="InterPro" id="IPR004199">
    <property type="entry name" value="B-gal_small/dom_5"/>
</dbReference>
<evidence type="ECO:0000313" key="11">
    <source>
        <dbReference type="EMBL" id="AGA67067.1"/>
    </source>
</evidence>
<dbReference type="InterPro" id="IPR023232">
    <property type="entry name" value="Glyco_hydro_2_AS"/>
</dbReference>
<comment type="cofactor">
    <cofactor evidence="2">
        <name>Na(+)</name>
        <dbReference type="ChEBI" id="CHEBI:29101"/>
    </cofactor>
</comment>
<dbReference type="InterPro" id="IPR006104">
    <property type="entry name" value="Glyco_hydro_2_N"/>
</dbReference>
<reference evidence="11 12" key="1">
    <citation type="journal article" date="2013" name="Genome Announc.">
        <title>Complete Genome Sequence of the Porcine Strain Brachyspira pilosicoli P43/6/78(T.).</title>
        <authorList>
            <person name="Lin C."/>
            <person name="den Bakker H.C."/>
            <person name="Suzuki H."/>
            <person name="Lefebure T."/>
            <person name="Ponnala L."/>
            <person name="Sun Q."/>
            <person name="Stanhope M.J."/>
            <person name="Wiedmann M."/>
            <person name="Duhamel G.E."/>
        </authorList>
    </citation>
    <scope>NUCLEOTIDE SEQUENCE [LARGE SCALE GENOMIC DNA]</scope>
    <source>
        <strain evidence="11 12">P43/6/78</strain>
    </source>
</reference>
<keyword evidence="7 9" id="KW-0326">Glycosidase</keyword>
<sequence length="1050" mass="122431">MKREYKDFENIHLMHRNRLDARTSFVAYRDEESALYGDNFNTYGYSLLNGVWDFRFVESPDYAPKNFEKENYLLDDSWNKVSVPHNWQLDGYGKMHYSDLWYNFSIRPPYVPSFNPTGLYRKYFYVSAEDIKNKMIIRFHGVDSGFHFWVNGEFAGFSKGARLTAEFDISKFVKEGENLIAVKVYQWTDGTYLEDQDMWWLSGIFRDVELLVEPKKGIFDFAINTFMKDNYTKSDLSVKLYAYEDCKNRKALIKLLDKNNNIVFEEETNFENKNIKFSKEVSNILLWNAEEPNLYTLIINVIENNNTIETITHCVGFRDIDVDTKNKQFRVNGTPILIKGVNRHDYHPVYGRVVSEEDILKDMLLMKKHNINAIRTSHYPDSPYLYKLADKLGFYVMDEADLECHGFELSTHYTWITDDKDWEEAYLDRIIRTLKRDKNHPSIIMWSLGNESAFGCNFVAMAEYCKKEDPTRLVHYEGDMKVEVADVNSTMYTWIKERYSPGRLMKDIIATTTKPHILCEYCHAMGNGPGGLLEYQELFYKYPFLQGGFIWEWYDHGILQHDENGTAYYAYGGDFGDDPTNGNFCIDGLLMPDRVPSPGLIELKKIFEPVLVEMIDSSSYKIRVTNRYDFITLDHLELNWSIYNSENEIICSDTIYEEIKGIKPYTSKEFAINVEKFNVKVGVDYYLNIVFKLRKENAWANTEHKIATAQFLLPVKKESPVINLTSKPKVIEKDFEYEIHSGKSIIRFDKVLGNIITWSYDGELIMRKGPALGFWRAPIDNDMYILEEWKKQYFVHLMRESTESVVLKETNNSIIIEVDTINSAPNAAWYYESKYIYEVLDDGNVLLSVSGKASGMKEPHPSLLSSEGSASEAMRGLSVIPKMLPRIGLDFEIAKEYDLLRWYGRGPGESYSDSKQANLFGVYDSDVESTHTNYVKPQENGNRTDVKWVRLQSMRQIGLMAVAENSMDFSAHFYTISDLEQAKHRHEIKKSDFISFRLEYKQNGLGTHSCGQDQLEPYRCKFEDFEFKVRLSAYSAKEVSDYIEAKRRYK</sequence>
<dbReference type="EC" id="3.2.1.23" evidence="4 9"/>
<dbReference type="InterPro" id="IPR023230">
    <property type="entry name" value="Glyco_hydro_2_CS"/>
</dbReference>
<dbReference type="SUPFAM" id="SSF51445">
    <property type="entry name" value="(Trans)glycosidases"/>
    <property type="match status" value="1"/>
</dbReference>
<dbReference type="Proteomes" id="UP000010793">
    <property type="component" value="Chromosome"/>
</dbReference>
<feature type="domain" description="Beta galactosidase small chain/" evidence="10">
    <location>
        <begin position="738"/>
        <end position="1032"/>
    </location>
</feature>
<accession>A0A3B6W2W7</accession>
<dbReference type="SUPFAM" id="SSF49303">
    <property type="entry name" value="beta-Galactosidase/glucuronidase domain"/>
    <property type="match status" value="2"/>
</dbReference>
<dbReference type="AlphaFoldDB" id="A0A3B6W2W7"/>
<dbReference type="InterPro" id="IPR014718">
    <property type="entry name" value="GH-type_carb-bd"/>
</dbReference>
<dbReference type="GO" id="GO:0004565">
    <property type="term" value="F:beta-galactosidase activity"/>
    <property type="evidence" value="ECO:0007669"/>
    <property type="project" value="UniProtKB-EC"/>
</dbReference>
<gene>
    <name evidence="11" type="ORF">BPP43_09425</name>
</gene>
<dbReference type="PANTHER" id="PTHR46323">
    <property type="entry name" value="BETA-GALACTOSIDASE"/>
    <property type="match status" value="1"/>
</dbReference>
<dbReference type="InterPro" id="IPR006103">
    <property type="entry name" value="Glyco_hydro_2_cat"/>
</dbReference>
<dbReference type="Pfam" id="PF02929">
    <property type="entry name" value="Bgal_small_N"/>
    <property type="match status" value="1"/>
</dbReference>
<dbReference type="KEGG" id="bpip:BPP43_09425"/>
<dbReference type="InterPro" id="IPR013783">
    <property type="entry name" value="Ig-like_fold"/>
</dbReference>
<dbReference type="GO" id="GO:0005990">
    <property type="term" value="P:lactose catabolic process"/>
    <property type="evidence" value="ECO:0007669"/>
    <property type="project" value="TreeGrafter"/>
</dbReference>
<dbReference type="Gene3D" id="2.60.120.260">
    <property type="entry name" value="Galactose-binding domain-like"/>
    <property type="match status" value="1"/>
</dbReference>
<dbReference type="InterPro" id="IPR050347">
    <property type="entry name" value="Bact_Beta-galactosidase"/>
</dbReference>
<dbReference type="InterPro" id="IPR036156">
    <property type="entry name" value="Beta-gal/glucu_dom_sf"/>
</dbReference>
<dbReference type="SUPFAM" id="SSF74650">
    <property type="entry name" value="Galactose mutarotase-like"/>
    <property type="match status" value="1"/>
</dbReference>
<dbReference type="PROSITE" id="PS00719">
    <property type="entry name" value="GLYCOSYL_HYDROL_F2_1"/>
    <property type="match status" value="1"/>
</dbReference>
<dbReference type="SUPFAM" id="SSF49785">
    <property type="entry name" value="Galactose-binding domain-like"/>
    <property type="match status" value="1"/>
</dbReference>
<dbReference type="Pfam" id="PF16353">
    <property type="entry name" value="LacZ_4"/>
    <property type="match status" value="1"/>
</dbReference>
<dbReference type="InterPro" id="IPR006102">
    <property type="entry name" value="Ig-like_GH2"/>
</dbReference>
<dbReference type="Gene3D" id="3.20.20.80">
    <property type="entry name" value="Glycosidases"/>
    <property type="match status" value="1"/>
</dbReference>
<keyword evidence="12" id="KW-1185">Reference proteome</keyword>
<dbReference type="InterPro" id="IPR006101">
    <property type="entry name" value="Glyco_hydro_2"/>
</dbReference>
<evidence type="ECO:0000256" key="3">
    <source>
        <dbReference type="ARBA" id="ARBA00007401"/>
    </source>
</evidence>
<dbReference type="RefSeq" id="WP_015274752.1">
    <property type="nucleotide sequence ID" value="NC_019908.1"/>
</dbReference>
<dbReference type="Pfam" id="PF02836">
    <property type="entry name" value="Glyco_hydro_2_C"/>
    <property type="match status" value="1"/>
</dbReference>
<dbReference type="Gene3D" id="2.60.40.10">
    <property type="entry name" value="Immunoglobulins"/>
    <property type="match status" value="2"/>
</dbReference>
<dbReference type="SMART" id="SM01038">
    <property type="entry name" value="Bgal_small_N"/>
    <property type="match status" value="1"/>
</dbReference>
<dbReference type="EMBL" id="CP002873">
    <property type="protein sequence ID" value="AGA67067.1"/>
    <property type="molecule type" value="Genomic_DNA"/>
</dbReference>
<organism evidence="11 12">
    <name type="scientific">Brachyspira pilosicoli P43/6/78</name>
    <dbReference type="NCBI Taxonomy" id="1042417"/>
    <lineage>
        <taxon>Bacteria</taxon>
        <taxon>Pseudomonadati</taxon>
        <taxon>Spirochaetota</taxon>
        <taxon>Spirochaetia</taxon>
        <taxon>Brachyspirales</taxon>
        <taxon>Brachyspiraceae</taxon>
        <taxon>Brachyspira</taxon>
    </lineage>
</organism>
<dbReference type="Pfam" id="PF00703">
    <property type="entry name" value="Glyco_hydro_2"/>
    <property type="match status" value="1"/>
</dbReference>
<evidence type="ECO:0000256" key="7">
    <source>
        <dbReference type="ARBA" id="ARBA00023295"/>
    </source>
</evidence>
<evidence type="ECO:0000259" key="10">
    <source>
        <dbReference type="SMART" id="SM01038"/>
    </source>
</evidence>
<comment type="catalytic activity">
    <reaction evidence="1 9">
        <text>Hydrolysis of terminal non-reducing beta-D-galactose residues in beta-D-galactosides.</text>
        <dbReference type="EC" id="3.2.1.23"/>
    </reaction>
</comment>
<evidence type="ECO:0000256" key="1">
    <source>
        <dbReference type="ARBA" id="ARBA00001412"/>
    </source>
</evidence>
<evidence type="ECO:0000256" key="4">
    <source>
        <dbReference type="ARBA" id="ARBA00012756"/>
    </source>
</evidence>
<dbReference type="FunFam" id="3.20.20.80:FF:000018">
    <property type="entry name" value="Beta-galactosidase"/>
    <property type="match status" value="1"/>
</dbReference>
<evidence type="ECO:0000256" key="8">
    <source>
        <dbReference type="ARBA" id="ARBA00032230"/>
    </source>
</evidence>
<dbReference type="GO" id="GO:0009341">
    <property type="term" value="C:beta-galactosidase complex"/>
    <property type="evidence" value="ECO:0007669"/>
    <property type="project" value="InterPro"/>
</dbReference>
<name>A0A3B6W2W7_BRAPL</name>
<dbReference type="InterPro" id="IPR017853">
    <property type="entry name" value="GH"/>
</dbReference>
<dbReference type="Pfam" id="PF02837">
    <property type="entry name" value="Glyco_hydro_2_N"/>
    <property type="match status" value="1"/>
</dbReference>
<dbReference type="GO" id="GO:0030246">
    <property type="term" value="F:carbohydrate binding"/>
    <property type="evidence" value="ECO:0007669"/>
    <property type="project" value="InterPro"/>
</dbReference>
<dbReference type="PROSITE" id="PS00608">
    <property type="entry name" value="GLYCOSYL_HYDROL_F2_2"/>
    <property type="match status" value="1"/>
</dbReference>
<dbReference type="InterPro" id="IPR008979">
    <property type="entry name" value="Galactose-bd-like_sf"/>
</dbReference>
<evidence type="ECO:0000256" key="5">
    <source>
        <dbReference type="ARBA" id="ARBA00013303"/>
    </source>
</evidence>
<dbReference type="PANTHER" id="PTHR46323:SF2">
    <property type="entry name" value="BETA-GALACTOSIDASE"/>
    <property type="match status" value="1"/>
</dbReference>
<keyword evidence="6 9" id="KW-0378">Hydrolase</keyword>
<dbReference type="Gene3D" id="2.70.98.10">
    <property type="match status" value="1"/>
</dbReference>
<dbReference type="InterPro" id="IPR011013">
    <property type="entry name" value="Gal_mutarotase_sf_dom"/>
</dbReference>
<evidence type="ECO:0000256" key="6">
    <source>
        <dbReference type="ARBA" id="ARBA00022801"/>
    </source>
</evidence>
<evidence type="ECO:0000256" key="9">
    <source>
        <dbReference type="RuleBase" id="RU361154"/>
    </source>
</evidence>
<evidence type="ECO:0000256" key="2">
    <source>
        <dbReference type="ARBA" id="ARBA00001959"/>
    </source>
</evidence>